<dbReference type="GO" id="GO:0005634">
    <property type="term" value="C:nucleus"/>
    <property type="evidence" value="ECO:0007669"/>
    <property type="project" value="UniProtKB-SubCell"/>
</dbReference>
<feature type="compositionally biased region" description="Low complexity" evidence="2">
    <location>
        <begin position="117"/>
        <end position="136"/>
    </location>
</feature>
<dbReference type="SUPFAM" id="SSF46689">
    <property type="entry name" value="Homeodomain-like"/>
    <property type="match status" value="1"/>
</dbReference>
<feature type="region of interest" description="Disordered" evidence="2">
    <location>
        <begin position="1075"/>
        <end position="1128"/>
    </location>
</feature>
<feature type="compositionally biased region" description="Low complexity" evidence="2">
    <location>
        <begin position="967"/>
        <end position="978"/>
    </location>
</feature>
<feature type="region of interest" description="Disordered" evidence="2">
    <location>
        <begin position="567"/>
        <end position="612"/>
    </location>
</feature>
<dbReference type="PANTHER" id="PTHR22929:SF0">
    <property type="entry name" value="TRANSCRIPTION FACTOR TFIIIB COMPONENT B'' HOMOLOG"/>
    <property type="match status" value="1"/>
</dbReference>
<evidence type="ECO:0000313" key="5">
    <source>
        <dbReference type="Proteomes" id="UP001075354"/>
    </source>
</evidence>
<comment type="caution">
    <text evidence="4">The sequence shown here is derived from an EMBL/GenBank/DDBJ whole genome shotgun (WGS) entry which is preliminary data.</text>
</comment>
<feature type="region of interest" description="Disordered" evidence="2">
    <location>
        <begin position="960"/>
        <end position="1010"/>
    </location>
</feature>
<evidence type="ECO:0000256" key="1">
    <source>
        <dbReference type="ARBA" id="ARBA00004123"/>
    </source>
</evidence>
<feature type="compositionally biased region" description="Basic and acidic residues" evidence="2">
    <location>
        <begin position="572"/>
        <end position="600"/>
    </location>
</feature>
<dbReference type="EMBL" id="JAPTSV010000009">
    <property type="protein sequence ID" value="KAJ1524139.1"/>
    <property type="molecule type" value="Genomic_DNA"/>
</dbReference>
<protein>
    <recommendedName>
        <fullName evidence="3">Myb-like domain-containing protein</fullName>
    </recommendedName>
</protein>
<feature type="compositionally biased region" description="Low complexity" evidence="2">
    <location>
        <begin position="1075"/>
        <end position="1104"/>
    </location>
</feature>
<dbReference type="PANTHER" id="PTHR22929">
    <property type="entry name" value="RNA POLYMERASE III TRANSCRIPTION INITIATION FACTOR B"/>
    <property type="match status" value="1"/>
</dbReference>
<dbReference type="InterPro" id="IPR009057">
    <property type="entry name" value="Homeodomain-like_sf"/>
</dbReference>
<feature type="compositionally biased region" description="Polar residues" evidence="2">
    <location>
        <begin position="979"/>
        <end position="999"/>
    </location>
</feature>
<reference evidence="4" key="1">
    <citation type="submission" date="2022-12" db="EMBL/GenBank/DDBJ databases">
        <title>Chromosome-level genome assembly of the bean flower thrips Megalurothrips usitatus.</title>
        <authorList>
            <person name="Ma L."/>
            <person name="Liu Q."/>
            <person name="Li H."/>
            <person name="Cai W."/>
        </authorList>
    </citation>
    <scope>NUCLEOTIDE SEQUENCE</scope>
    <source>
        <strain evidence="4">Cailab_2022a</strain>
    </source>
</reference>
<evidence type="ECO:0000259" key="3">
    <source>
        <dbReference type="SMART" id="SM00717"/>
    </source>
</evidence>
<dbReference type="AlphaFoldDB" id="A0AAV7XKK0"/>
<evidence type="ECO:0000256" key="2">
    <source>
        <dbReference type="SAM" id="MobiDB-lite"/>
    </source>
</evidence>
<dbReference type="GO" id="GO:0001156">
    <property type="term" value="F:TFIIIC-class transcription factor complex binding"/>
    <property type="evidence" value="ECO:0007669"/>
    <property type="project" value="TreeGrafter"/>
</dbReference>
<name>A0AAV7XKK0_9NEOP</name>
<dbReference type="InterPro" id="IPR039467">
    <property type="entry name" value="TFIIIB_B''_Myb"/>
</dbReference>
<feature type="region of interest" description="Disordered" evidence="2">
    <location>
        <begin position="385"/>
        <end position="435"/>
    </location>
</feature>
<feature type="compositionally biased region" description="Low complexity" evidence="2">
    <location>
        <begin position="1000"/>
        <end position="1010"/>
    </location>
</feature>
<dbReference type="Pfam" id="PF15963">
    <property type="entry name" value="Myb_DNA-bind_7"/>
    <property type="match status" value="1"/>
</dbReference>
<feature type="compositionally biased region" description="Basic and acidic residues" evidence="2">
    <location>
        <begin position="230"/>
        <end position="241"/>
    </location>
</feature>
<dbReference type="GO" id="GO:0070898">
    <property type="term" value="P:RNA polymerase III preinitiation complex assembly"/>
    <property type="evidence" value="ECO:0007669"/>
    <property type="project" value="TreeGrafter"/>
</dbReference>
<feature type="domain" description="Myb-like" evidence="3">
    <location>
        <begin position="493"/>
        <end position="541"/>
    </location>
</feature>
<feature type="region of interest" description="Disordered" evidence="2">
    <location>
        <begin position="772"/>
        <end position="801"/>
    </location>
</feature>
<sequence length="1128" mass="120050">MATRRSRIKAVANLPARRSRPSTLSDVKKESLESAEEDVSPQSSQAKNELCIETAQAQEKKGDEGSQDQELIKDTQTAADRKSVIVAVEKDRKSVIVNKDDCVSSCVSKSTEEDAPSSVVTSGSVNGTSQTSQSSGLECQPASDTVDKAVDGVTSSTSESKPADSKTSSDATASIGAKVPPDSSTSQNTRVPARVRRAKPTVNLTAAARKRPASDLSTTSPCSPPPSKIKSAERFHRKVSESESSTETPSCPIPVVSTETETCGTSDQRETEAAKNPLSSSKNSETLLSKTPSTDEVFKTPLNPPSRCKDSSSGLSNDQSNSSKGDVAMPGSSQKDPSSSKRKPSVNAQKVAAARKTLKSRLSTDGAPARASLTMFDLIFYNPSTNPMKSSDTVQKPRSRISSVSSVSSIHEDRLNEESVDDVGTEATQEDSVEETAMPVPQVKVGPDGNLILDEQSLVIETTGTKKSREELEKSEVVVDTGSGYGHYKKIIRSKDWSDHETKKFYRALSVVGTDFSLMKPYFRKRTRRELKLKFKKEEKLNPKLITRALAEPLDFDISELEKECELEEEEERRLEEELEKEKSDDRLGEDAANEKEKIVKKSAKKRKPKGSKLLTEMELEVENGAAVKNAPKAIPKKKPKKSCDVHAEEDYQLLAGGIQSVENISLEKDPVAEATVSGGAEYSILVDLPENIKKSPVKRVRKKKAPIGLEGQGLEQEPKIQGVNCQENAKPVKPIKKKAMKSASEAASENIPELPNQDPIVRVHDGKVTPKTLANPSTQMPHVSNAPSTSMGNPTPPPKVTTTTNLKVPLATNLHGITLAGAKVITAANVKAPLSQESKSPTNVAFTTLAGAKVIANTNLMAPPGIVLRSPTNLSGIPLAGAKVLATTNSKAPPGLELKSSTNVPGISLVGGKVISPSPLSQIKIVQGQVSPLSGAVTQPVAGITTPQTFRIVNKQFLPTQPLPVPGSTTPVSGSSPNMPNSKSTQSVGNSPSTSTCIVSTPVSKSVPSTPLSRIRTVQITPQSAANFGVATPVSRLLPSTPTLPRMEPGSIIVLKTPLPNDPERHVLQVYMVTNTPPGSSSNATPTTPSLSLPGISLLSAPSVQPAINKSPCVSEDSDSEKVLTSL</sequence>
<keyword evidence="5" id="KW-1185">Reference proteome</keyword>
<comment type="subcellular location">
    <subcellularLocation>
        <location evidence="1">Nucleus</location>
    </subcellularLocation>
</comment>
<dbReference type="GO" id="GO:0000126">
    <property type="term" value="C:transcription factor TFIIIB complex"/>
    <property type="evidence" value="ECO:0007669"/>
    <property type="project" value="TreeGrafter"/>
</dbReference>
<gene>
    <name evidence="4" type="ORF">ONE63_010669</name>
</gene>
<feature type="compositionally biased region" description="Low complexity" evidence="2">
    <location>
        <begin position="165"/>
        <end position="174"/>
    </location>
</feature>
<feature type="region of interest" description="Disordered" evidence="2">
    <location>
        <begin position="1"/>
        <end position="84"/>
    </location>
</feature>
<feature type="compositionally biased region" description="Acidic residues" evidence="2">
    <location>
        <begin position="418"/>
        <end position="434"/>
    </location>
</feature>
<feature type="compositionally biased region" description="Polar residues" evidence="2">
    <location>
        <begin position="257"/>
        <end position="266"/>
    </location>
</feature>
<feature type="region of interest" description="Disordered" evidence="2">
    <location>
        <begin position="105"/>
        <end position="365"/>
    </location>
</feature>
<dbReference type="SMART" id="SM00717">
    <property type="entry name" value="SANT"/>
    <property type="match status" value="1"/>
</dbReference>
<feature type="compositionally biased region" description="Polar residues" evidence="2">
    <location>
        <begin position="773"/>
        <end position="793"/>
    </location>
</feature>
<evidence type="ECO:0000313" key="4">
    <source>
        <dbReference type="EMBL" id="KAJ1524139.1"/>
    </source>
</evidence>
<feature type="compositionally biased region" description="Low complexity" evidence="2">
    <location>
        <begin position="400"/>
        <end position="409"/>
    </location>
</feature>
<dbReference type="Proteomes" id="UP001075354">
    <property type="component" value="Chromosome 9"/>
</dbReference>
<proteinExistence type="predicted"/>
<dbReference type="InterPro" id="IPR001005">
    <property type="entry name" value="SANT/Myb"/>
</dbReference>
<feature type="compositionally biased region" description="Basic residues" evidence="2">
    <location>
        <begin position="601"/>
        <end position="611"/>
    </location>
</feature>
<feature type="compositionally biased region" description="Polar residues" evidence="2">
    <location>
        <begin position="385"/>
        <end position="396"/>
    </location>
</feature>
<feature type="compositionally biased region" description="Polar residues" evidence="2">
    <location>
        <begin position="277"/>
        <end position="294"/>
    </location>
</feature>
<accession>A0AAV7XKK0</accession>
<organism evidence="4 5">
    <name type="scientific">Megalurothrips usitatus</name>
    <name type="common">bean blossom thrips</name>
    <dbReference type="NCBI Taxonomy" id="439358"/>
    <lineage>
        <taxon>Eukaryota</taxon>
        <taxon>Metazoa</taxon>
        <taxon>Ecdysozoa</taxon>
        <taxon>Arthropoda</taxon>
        <taxon>Hexapoda</taxon>
        <taxon>Insecta</taxon>
        <taxon>Pterygota</taxon>
        <taxon>Neoptera</taxon>
        <taxon>Paraneoptera</taxon>
        <taxon>Thysanoptera</taxon>
        <taxon>Terebrantia</taxon>
        <taxon>Thripoidea</taxon>
        <taxon>Thripidae</taxon>
        <taxon>Megalurothrips</taxon>
    </lineage>
</organism>
<feature type="compositionally biased region" description="Low complexity" evidence="2">
    <location>
        <begin position="311"/>
        <end position="323"/>
    </location>
</feature>